<sequence length="626" mass="68880">MAGSSVVKELTAEVWKKIVTPGSRVFIGSGATVPFAVVDSFLKASSALHDVELTHIHTIGDMPWVAKKYDDHLRTNTFFLTQQIQKAVAAGRADYTPCTLADVPSLFGGHLLPVDVALIQVSPPDDDGNVSLGVSVDVVRAAVKAARTVVAQINPSMPRQSGTATLSAKKIHYFLEHEQALPELIWDTPREAQLRAAQYVAQLIDDGSTIQAGLGNTPQTVLSALKNHKHLGIHSGVFTDPMMELIESGAVDNSLKHYHVGKSVCSTVLGSKKLYQFIHENPEIEMQPSDWVGDVARIAKNTRMTAIHGAYEVDLTGQVVRDSRGHRFYGGMGSTQDFIRGAGHSKNGRPIIVLTSMTDDGKGSRIVSGFKPGSGVNTGRGDVHYVVTEYGIARLKGRSIRQRVLNLVEIAHPDHREPLLRDAHRWGWIPKFYNVTPTEVSENAAGVESRAVTLGGQRFMFRPLHPSDTRTLQSFFYSHTQETVNMRYGYIKDRLTDEAAYKLTSVNQSVDVAFGLFSEMGQRQEICAVGRFYRDPLSDSAEVAFIVGENYRRLGIARFLLAELTSVAESRGIKTFWASVLKKNKPMAALFTSYGASKESHFGEDSDEFTMDTNKLVKRLAKPPKN</sequence>
<dbReference type="GO" id="GO:0016747">
    <property type="term" value="F:acyltransferase activity, transferring groups other than amino-acyl groups"/>
    <property type="evidence" value="ECO:0007669"/>
    <property type="project" value="InterPro"/>
</dbReference>
<dbReference type="SUPFAM" id="SSF100950">
    <property type="entry name" value="NagB/RpiA/CoA transferase-like"/>
    <property type="match status" value="2"/>
</dbReference>
<dbReference type="Pfam" id="PF13336">
    <property type="entry name" value="AcetylCoA_hyd_C"/>
    <property type="match status" value="1"/>
</dbReference>
<dbReference type="Gene3D" id="3.40.630.30">
    <property type="match status" value="1"/>
</dbReference>
<name>A0AAT9FJ12_9BACT</name>
<evidence type="ECO:0000256" key="2">
    <source>
        <dbReference type="ARBA" id="ARBA00022679"/>
    </source>
</evidence>
<dbReference type="Gene3D" id="3.30.750.70">
    <property type="entry name" value="4-hydroxybutyrate coenzyme like domains"/>
    <property type="match status" value="1"/>
</dbReference>
<dbReference type="GO" id="GO:0006083">
    <property type="term" value="P:acetate metabolic process"/>
    <property type="evidence" value="ECO:0007669"/>
    <property type="project" value="InterPro"/>
</dbReference>
<dbReference type="Gene3D" id="3.40.1080.10">
    <property type="entry name" value="Glutaconate Coenzyme A-transferase"/>
    <property type="match status" value="1"/>
</dbReference>
<evidence type="ECO:0000313" key="4">
    <source>
        <dbReference type="EMBL" id="BDS05995.1"/>
    </source>
</evidence>
<dbReference type="InterPro" id="IPR026888">
    <property type="entry name" value="AcetylCoA_hyd_C"/>
</dbReference>
<keyword evidence="2" id="KW-0808">Transferase</keyword>
<dbReference type="InterPro" id="IPR016181">
    <property type="entry name" value="Acyl_CoA_acyltransferase"/>
</dbReference>
<dbReference type="InterPro" id="IPR037171">
    <property type="entry name" value="NagB/RpiA_transferase-like"/>
</dbReference>
<dbReference type="InterPro" id="IPR003702">
    <property type="entry name" value="ActCoA_hydro_N"/>
</dbReference>
<feature type="domain" description="N-acetyltransferase" evidence="3">
    <location>
        <begin position="459"/>
        <end position="616"/>
    </location>
</feature>
<dbReference type="SUPFAM" id="SSF55729">
    <property type="entry name" value="Acyl-CoA N-acyltransferases (Nat)"/>
    <property type="match status" value="1"/>
</dbReference>
<dbReference type="Pfam" id="PF00583">
    <property type="entry name" value="Acetyltransf_1"/>
    <property type="match status" value="1"/>
</dbReference>
<dbReference type="Gene3D" id="3.40.1080.20">
    <property type="entry name" value="Acetyl-CoA hydrolase/transferase C-terminal domain"/>
    <property type="match status" value="1"/>
</dbReference>
<comment type="similarity">
    <text evidence="1">Belongs to the acetyl-CoA hydrolase/transferase family.</text>
</comment>
<dbReference type="PANTHER" id="PTHR21432:SF20">
    <property type="entry name" value="ACETYL-COA HYDROLASE"/>
    <property type="match status" value="1"/>
</dbReference>
<dbReference type="InterPro" id="IPR046433">
    <property type="entry name" value="ActCoA_hydro"/>
</dbReference>
<dbReference type="PANTHER" id="PTHR21432">
    <property type="entry name" value="ACETYL-COA HYDROLASE-RELATED"/>
    <property type="match status" value="1"/>
</dbReference>
<gene>
    <name evidence="4" type="ORF">NT6N_10350</name>
</gene>
<dbReference type="GO" id="GO:0008775">
    <property type="term" value="F:acetate CoA-transferase activity"/>
    <property type="evidence" value="ECO:0007669"/>
    <property type="project" value="InterPro"/>
</dbReference>
<dbReference type="Pfam" id="PF02550">
    <property type="entry name" value="AcetylCoA_hydro"/>
    <property type="match status" value="1"/>
</dbReference>
<reference evidence="4" key="1">
    <citation type="submission" date="2024-07" db="EMBL/GenBank/DDBJ databases">
        <title>Complete genome sequence of Verrucomicrobiaceae bacterium NT6N.</title>
        <authorList>
            <person name="Huang C."/>
            <person name="Takami H."/>
            <person name="Hamasaki K."/>
        </authorList>
    </citation>
    <scope>NUCLEOTIDE SEQUENCE</scope>
    <source>
        <strain evidence="4">NT6N</strain>
    </source>
</reference>
<dbReference type="AlphaFoldDB" id="A0AAT9FJ12"/>
<proteinExistence type="inferred from homology"/>
<dbReference type="InterPro" id="IPR038460">
    <property type="entry name" value="AcetylCoA_hyd_C_sf"/>
</dbReference>
<dbReference type="PROSITE" id="PS51186">
    <property type="entry name" value="GNAT"/>
    <property type="match status" value="1"/>
</dbReference>
<dbReference type="EMBL" id="AP026866">
    <property type="protein sequence ID" value="BDS05995.1"/>
    <property type="molecule type" value="Genomic_DNA"/>
</dbReference>
<accession>A0AAT9FJ12</accession>
<dbReference type="InterPro" id="IPR000182">
    <property type="entry name" value="GNAT_dom"/>
</dbReference>
<dbReference type="KEGG" id="osu:NT6N_10350"/>
<protein>
    <recommendedName>
        <fullName evidence="3">N-acetyltransferase domain-containing protein</fullName>
    </recommendedName>
</protein>
<evidence type="ECO:0000256" key="1">
    <source>
        <dbReference type="ARBA" id="ARBA00009632"/>
    </source>
</evidence>
<organism evidence="4">
    <name type="scientific">Oceaniferula spumae</name>
    <dbReference type="NCBI Taxonomy" id="2979115"/>
    <lineage>
        <taxon>Bacteria</taxon>
        <taxon>Pseudomonadati</taxon>
        <taxon>Verrucomicrobiota</taxon>
        <taxon>Verrucomicrobiia</taxon>
        <taxon>Verrucomicrobiales</taxon>
        <taxon>Verrucomicrobiaceae</taxon>
        <taxon>Oceaniferula</taxon>
    </lineage>
</organism>
<evidence type="ECO:0000259" key="3">
    <source>
        <dbReference type="PROSITE" id="PS51186"/>
    </source>
</evidence>
<dbReference type="CDD" id="cd04301">
    <property type="entry name" value="NAT_SF"/>
    <property type="match status" value="1"/>
</dbReference>